<sequence length="534" mass="62795">MIFGSTFVKQEQVHREFALWRLNSDAQVWFMKKLYSNQHPKLPKGRVHKRRIHEMRNEFTAFCPLSSARVLHDLCTEDSKANYHFYSQSVNKKTGQVREKSSRRRESPGEEPDIRGTQDIAVAERAYFTVFVSSCSFSLGCAHCSVKNEHQQKMTSFSHSWLFQADQFVRRLRSDDCVTETNGDMSNQTVLTEPEPEEENMSQYELDKAMGRPHPFIDPAINKPIEEPHSSEDLWWNWRKPEKEQWSRWQRRRPDVDTVFAKAMAETGQIKLFGDYPTKTEAALARARRHIFKEERLQEEQRRLEEVGPIAYYSEWVKSWDRDTSGEAIQRHYEETGEDEFTQLITMFEHQTAEEYRIMMGTDIRIKRDPLAMRMREDLIKEIWGGDPVYPTINYIQDPNEVIDFRGPDFHEPTPNMLSYLMEHGKIISREDLEKILANEKKQELEITDMDEALASAVDIGDDDDDDEESEGEEDKEDDEVEEEITRNWSVLKSTPQLRKSKEKPKKKDAMSLEEAIDDSENITDFLMDFDEEE</sequence>
<dbReference type="AlphaFoldDB" id="A0A8J5H5P2"/>
<dbReference type="EMBL" id="JACMSC010000006">
    <property type="protein sequence ID" value="KAG6519278.1"/>
    <property type="molecule type" value="Genomic_DNA"/>
</dbReference>
<organism evidence="2 3">
    <name type="scientific">Zingiber officinale</name>
    <name type="common">Ginger</name>
    <name type="synonym">Amomum zingiber</name>
    <dbReference type="NCBI Taxonomy" id="94328"/>
    <lineage>
        <taxon>Eukaryota</taxon>
        <taxon>Viridiplantae</taxon>
        <taxon>Streptophyta</taxon>
        <taxon>Embryophyta</taxon>
        <taxon>Tracheophyta</taxon>
        <taxon>Spermatophyta</taxon>
        <taxon>Magnoliopsida</taxon>
        <taxon>Liliopsida</taxon>
        <taxon>Zingiberales</taxon>
        <taxon>Zingiberaceae</taxon>
        <taxon>Zingiber</taxon>
    </lineage>
</organism>
<evidence type="ECO:0000256" key="1">
    <source>
        <dbReference type="SAM" id="MobiDB-lite"/>
    </source>
</evidence>
<dbReference type="GO" id="GO:0009507">
    <property type="term" value="C:chloroplast"/>
    <property type="evidence" value="ECO:0007669"/>
    <property type="project" value="InterPro"/>
</dbReference>
<feature type="region of interest" description="Disordered" evidence="1">
    <location>
        <begin position="94"/>
        <end position="116"/>
    </location>
</feature>
<dbReference type="GO" id="GO:0090228">
    <property type="term" value="P:positive regulation of red or far-red light signaling pathway"/>
    <property type="evidence" value="ECO:0007669"/>
    <property type="project" value="InterPro"/>
</dbReference>
<reference evidence="2 3" key="1">
    <citation type="submission" date="2020-08" db="EMBL/GenBank/DDBJ databases">
        <title>Plant Genome Project.</title>
        <authorList>
            <person name="Zhang R.-G."/>
        </authorList>
    </citation>
    <scope>NUCLEOTIDE SEQUENCE [LARGE SCALE GENOMIC DNA]</scope>
    <source>
        <tissue evidence="2">Rhizome</tissue>
    </source>
</reference>
<dbReference type="InterPro" id="IPR034581">
    <property type="entry name" value="PTAC12"/>
</dbReference>
<dbReference type="GO" id="GO:0042793">
    <property type="term" value="P:plastid transcription"/>
    <property type="evidence" value="ECO:0007669"/>
    <property type="project" value="TreeGrafter"/>
</dbReference>
<feature type="compositionally biased region" description="Basic and acidic residues" evidence="1">
    <location>
        <begin position="96"/>
        <end position="116"/>
    </location>
</feature>
<keyword evidence="3" id="KW-1185">Reference proteome</keyword>
<proteinExistence type="predicted"/>
<dbReference type="GO" id="GO:0005634">
    <property type="term" value="C:nucleus"/>
    <property type="evidence" value="ECO:0007669"/>
    <property type="project" value="InterPro"/>
</dbReference>
<evidence type="ECO:0000313" key="3">
    <source>
        <dbReference type="Proteomes" id="UP000734854"/>
    </source>
</evidence>
<dbReference type="PANTHER" id="PTHR35720:SF1">
    <property type="entry name" value="PROTEIN PLASTID TRANSCRIPTIONALLY ACTIVE 12, CHLOROPLASTIC"/>
    <property type="match status" value="1"/>
</dbReference>
<dbReference type="Proteomes" id="UP000734854">
    <property type="component" value="Unassembled WGS sequence"/>
</dbReference>
<dbReference type="PANTHER" id="PTHR35720">
    <property type="entry name" value="PROTEIN PLASTID TRANSCRIPTIONALLY ACTIVE 12, CHLOROPLASTIC"/>
    <property type="match status" value="1"/>
</dbReference>
<dbReference type="GO" id="GO:0009416">
    <property type="term" value="P:response to light stimulus"/>
    <property type="evidence" value="ECO:0007669"/>
    <property type="project" value="InterPro"/>
</dbReference>
<accession>A0A8J5H5P2</accession>
<feature type="compositionally biased region" description="Polar residues" evidence="1">
    <location>
        <begin position="487"/>
        <end position="498"/>
    </location>
</feature>
<dbReference type="GO" id="GO:0045893">
    <property type="term" value="P:positive regulation of DNA-templated transcription"/>
    <property type="evidence" value="ECO:0007669"/>
    <property type="project" value="TreeGrafter"/>
</dbReference>
<evidence type="ECO:0000313" key="2">
    <source>
        <dbReference type="EMBL" id="KAG6519278.1"/>
    </source>
</evidence>
<feature type="region of interest" description="Disordered" evidence="1">
    <location>
        <begin position="458"/>
        <end position="523"/>
    </location>
</feature>
<comment type="caution">
    <text evidence="2">The sequence shown here is derived from an EMBL/GenBank/DDBJ whole genome shotgun (WGS) entry which is preliminary data.</text>
</comment>
<gene>
    <name evidence="2" type="ORF">ZIOFF_022771</name>
</gene>
<name>A0A8J5H5P2_ZINOF</name>
<protein>
    <submittedName>
        <fullName evidence="2">Uncharacterized protein</fullName>
    </submittedName>
</protein>
<feature type="compositionally biased region" description="Acidic residues" evidence="1">
    <location>
        <begin position="460"/>
        <end position="483"/>
    </location>
</feature>